<dbReference type="GO" id="GO:0016787">
    <property type="term" value="F:hydrolase activity"/>
    <property type="evidence" value="ECO:0007669"/>
    <property type="project" value="UniProtKB-KW"/>
</dbReference>
<reference evidence="3 4" key="1">
    <citation type="journal article" date="2018" name="J. Microbiol.">
        <title>Leifsonia flava sp. nov., a novel actinobacterium isolated from the rhizosphere of Aquilegia viridiflora.</title>
        <authorList>
            <person name="Cai Y."/>
            <person name="Tao W.Z."/>
            <person name="Ma Y.J."/>
            <person name="Cheng J."/>
            <person name="Zhang M.Y."/>
            <person name="Zhang Y.X."/>
        </authorList>
    </citation>
    <scope>NUCLEOTIDE SEQUENCE [LARGE SCALE GENOMIC DNA]</scope>
    <source>
        <strain evidence="3 4">SYP-B2174</strain>
    </source>
</reference>
<dbReference type="EMBL" id="SPQZ01000004">
    <property type="protein sequence ID" value="TFV97063.1"/>
    <property type="molecule type" value="Genomic_DNA"/>
</dbReference>
<dbReference type="CDD" id="cd00229">
    <property type="entry name" value="SGNH_hydrolase"/>
    <property type="match status" value="1"/>
</dbReference>
<organism evidence="3 4">
    <name type="scientific">Orlajensenia leifsoniae</name>
    <dbReference type="NCBI Taxonomy" id="2561933"/>
    <lineage>
        <taxon>Bacteria</taxon>
        <taxon>Bacillati</taxon>
        <taxon>Actinomycetota</taxon>
        <taxon>Actinomycetes</taxon>
        <taxon>Micrococcales</taxon>
        <taxon>Microbacteriaceae</taxon>
        <taxon>Orlajensenia</taxon>
    </lineage>
</organism>
<keyword evidence="3" id="KW-0378">Hydrolase</keyword>
<protein>
    <submittedName>
        <fullName evidence="3">SGNH/GDSL hydrolase family protein</fullName>
    </submittedName>
</protein>
<dbReference type="Proteomes" id="UP000298127">
    <property type="component" value="Unassembled WGS sequence"/>
</dbReference>
<evidence type="ECO:0000259" key="2">
    <source>
        <dbReference type="Pfam" id="PF13472"/>
    </source>
</evidence>
<dbReference type="Gene3D" id="3.40.50.1110">
    <property type="entry name" value="SGNH hydrolase"/>
    <property type="match status" value="1"/>
</dbReference>
<keyword evidence="4" id="KW-1185">Reference proteome</keyword>
<feature type="domain" description="SGNH hydrolase-type esterase" evidence="2">
    <location>
        <begin position="43"/>
        <end position="207"/>
    </location>
</feature>
<evidence type="ECO:0000256" key="1">
    <source>
        <dbReference type="SAM" id="MobiDB-lite"/>
    </source>
</evidence>
<feature type="region of interest" description="Disordered" evidence="1">
    <location>
        <begin position="1"/>
        <end position="33"/>
    </location>
</feature>
<sequence length="222" mass="23299">MIDPAATPSAGSPAPLSEGAVPTPVPTPAPTADATGQRQVVAFYGDSFTHGQGASVSGKRWSTLVSDDHDWIEVNPSISGLGFVKNRTRDAIDIVDTIVAAHPDIVISTMGLNDNSVMPGSAADVHAAIEADFHRFATEIPDARFIVVEPFWSNQDRPASVDRIIAWVKAAASEVGADYIPGASHWMDGHPELHEAGGGHPNDAGHAMIARRMDAALAKLGL</sequence>
<dbReference type="InterPro" id="IPR013830">
    <property type="entry name" value="SGNH_hydro"/>
</dbReference>
<feature type="compositionally biased region" description="Low complexity" evidence="1">
    <location>
        <begin position="1"/>
        <end position="22"/>
    </location>
</feature>
<evidence type="ECO:0000313" key="4">
    <source>
        <dbReference type="Proteomes" id="UP000298127"/>
    </source>
</evidence>
<evidence type="ECO:0000313" key="3">
    <source>
        <dbReference type="EMBL" id="TFV97063.1"/>
    </source>
</evidence>
<proteinExistence type="predicted"/>
<accession>A0A4Y9R0U7</accession>
<name>A0A4Y9R0U7_9MICO</name>
<dbReference type="AlphaFoldDB" id="A0A4Y9R0U7"/>
<dbReference type="Pfam" id="PF13472">
    <property type="entry name" value="Lipase_GDSL_2"/>
    <property type="match status" value="1"/>
</dbReference>
<dbReference type="SUPFAM" id="SSF52266">
    <property type="entry name" value="SGNH hydrolase"/>
    <property type="match status" value="1"/>
</dbReference>
<comment type="caution">
    <text evidence="3">The sequence shown here is derived from an EMBL/GenBank/DDBJ whole genome shotgun (WGS) entry which is preliminary data.</text>
</comment>
<dbReference type="InterPro" id="IPR036514">
    <property type="entry name" value="SGNH_hydro_sf"/>
</dbReference>
<gene>
    <name evidence="3" type="ORF">E4M00_12780</name>
</gene>